<accession>A0A840YS65</accession>
<gene>
    <name evidence="1" type="ORF">FHT02_003774</name>
</gene>
<comment type="caution">
    <text evidence="1">The sequence shown here is derived from an EMBL/GenBank/DDBJ whole genome shotgun (WGS) entry which is preliminary data.</text>
</comment>
<name>A0A840YS65_9SPHN</name>
<evidence type="ECO:0000313" key="1">
    <source>
        <dbReference type="EMBL" id="MBB5712514.1"/>
    </source>
</evidence>
<organism evidence="1 2">
    <name type="scientific">Sphingomonas xinjiangensis</name>
    <dbReference type="NCBI Taxonomy" id="643568"/>
    <lineage>
        <taxon>Bacteria</taxon>
        <taxon>Pseudomonadati</taxon>
        <taxon>Pseudomonadota</taxon>
        <taxon>Alphaproteobacteria</taxon>
        <taxon>Sphingomonadales</taxon>
        <taxon>Sphingomonadaceae</taxon>
        <taxon>Sphingomonas</taxon>
    </lineage>
</organism>
<dbReference type="RefSeq" id="WP_221239565.1">
    <property type="nucleotide sequence ID" value="NZ_JACIJF010000019.1"/>
</dbReference>
<proteinExistence type="predicted"/>
<dbReference type="EMBL" id="JACIJF010000019">
    <property type="protein sequence ID" value="MBB5712514.1"/>
    <property type="molecule type" value="Genomic_DNA"/>
</dbReference>
<keyword evidence="2" id="KW-1185">Reference proteome</keyword>
<keyword evidence="1" id="KW-0238">DNA-binding</keyword>
<reference evidence="1 2" key="1">
    <citation type="submission" date="2020-08" db="EMBL/GenBank/DDBJ databases">
        <title>Genomic Encyclopedia of Type Strains, Phase IV (KMG-IV): sequencing the most valuable type-strain genomes for metagenomic binning, comparative biology and taxonomic classification.</title>
        <authorList>
            <person name="Goeker M."/>
        </authorList>
    </citation>
    <scope>NUCLEOTIDE SEQUENCE [LARGE SCALE GENOMIC DNA]</scope>
    <source>
        <strain evidence="1 2">DSM 26736</strain>
    </source>
</reference>
<evidence type="ECO:0000313" key="2">
    <source>
        <dbReference type="Proteomes" id="UP000527143"/>
    </source>
</evidence>
<dbReference type="GO" id="GO:0003677">
    <property type="term" value="F:DNA binding"/>
    <property type="evidence" value="ECO:0007669"/>
    <property type="project" value="UniProtKB-KW"/>
</dbReference>
<protein>
    <submittedName>
        <fullName evidence="1">DNA-binding transcriptional LysR family regulator</fullName>
    </submittedName>
</protein>
<dbReference type="Proteomes" id="UP000527143">
    <property type="component" value="Unassembled WGS sequence"/>
</dbReference>
<dbReference type="AlphaFoldDB" id="A0A840YS65"/>
<dbReference type="Gene3D" id="3.40.190.10">
    <property type="entry name" value="Periplasmic binding protein-like II"/>
    <property type="match status" value="1"/>
</dbReference>
<dbReference type="SUPFAM" id="SSF53850">
    <property type="entry name" value="Periplasmic binding protein-like II"/>
    <property type="match status" value="1"/>
</dbReference>
<sequence length="98" mass="10405">MTFPPGGLYPDVMIDRIERERRRWYIAFTGNRLASVLSAVEAGLGVSVLPINTAEAYAVGVSSIFSAEAALNLSVYAWGSSGQVGELLEAIISVTAGR</sequence>